<dbReference type="PROSITE" id="PS51257">
    <property type="entry name" value="PROKAR_LIPOPROTEIN"/>
    <property type="match status" value="1"/>
</dbReference>
<dbReference type="Pfam" id="PF00089">
    <property type="entry name" value="Trypsin"/>
    <property type="match status" value="1"/>
</dbReference>
<dbReference type="PROSITE" id="PS00135">
    <property type="entry name" value="TRYPSIN_SER"/>
    <property type="match status" value="1"/>
</dbReference>
<dbReference type="SMART" id="SM00020">
    <property type="entry name" value="Tryp_SPc"/>
    <property type="match status" value="1"/>
</dbReference>
<dbReference type="GO" id="GO:0004252">
    <property type="term" value="F:serine-type endopeptidase activity"/>
    <property type="evidence" value="ECO:0007669"/>
    <property type="project" value="InterPro"/>
</dbReference>
<comment type="caution">
    <text evidence="9">The sequence shown here is derived from an EMBL/GenBank/DDBJ whole genome shotgun (WGS) entry which is preliminary data.</text>
</comment>
<evidence type="ECO:0000259" key="8">
    <source>
        <dbReference type="PROSITE" id="PS50240"/>
    </source>
</evidence>
<dbReference type="PRINTS" id="PR00722">
    <property type="entry name" value="CHYMOTRYPSIN"/>
</dbReference>
<evidence type="ECO:0000256" key="2">
    <source>
        <dbReference type="ARBA" id="ARBA00022729"/>
    </source>
</evidence>
<organism evidence="9 12">
    <name type="scientific">Adineta ricciae</name>
    <name type="common">Rotifer</name>
    <dbReference type="NCBI Taxonomy" id="249248"/>
    <lineage>
        <taxon>Eukaryota</taxon>
        <taxon>Metazoa</taxon>
        <taxon>Spiralia</taxon>
        <taxon>Gnathifera</taxon>
        <taxon>Rotifera</taxon>
        <taxon>Eurotatoria</taxon>
        <taxon>Bdelloidea</taxon>
        <taxon>Adinetida</taxon>
        <taxon>Adinetidae</taxon>
        <taxon>Adineta</taxon>
    </lineage>
</organism>
<keyword evidence="4 6" id="KW-0720">Serine protease</keyword>
<dbReference type="GO" id="GO:0006508">
    <property type="term" value="P:proteolysis"/>
    <property type="evidence" value="ECO:0007669"/>
    <property type="project" value="UniProtKB-KW"/>
</dbReference>
<feature type="signal peptide" evidence="7">
    <location>
        <begin position="1"/>
        <end position="18"/>
    </location>
</feature>
<evidence type="ECO:0000313" key="9">
    <source>
        <dbReference type="EMBL" id="CAF0721409.1"/>
    </source>
</evidence>
<gene>
    <name evidence="9" type="ORF">EDS130_LOCUS286</name>
    <name evidence="10" type="ORF">XAT740_LOCUS5842</name>
</gene>
<keyword evidence="5" id="KW-1015">Disulfide bond</keyword>
<dbReference type="FunFam" id="2.40.10.10:FF:000120">
    <property type="entry name" value="Putative serine protease"/>
    <property type="match status" value="1"/>
</dbReference>
<dbReference type="Proteomes" id="UP000663852">
    <property type="component" value="Unassembled WGS sequence"/>
</dbReference>
<dbReference type="InterPro" id="IPR001314">
    <property type="entry name" value="Peptidase_S1A"/>
</dbReference>
<dbReference type="PANTHER" id="PTHR24252">
    <property type="entry name" value="ACROSIN-RELATED"/>
    <property type="match status" value="1"/>
</dbReference>
<dbReference type="EMBL" id="CAJNOJ010000001">
    <property type="protein sequence ID" value="CAF0721409.1"/>
    <property type="molecule type" value="Genomic_DNA"/>
</dbReference>
<dbReference type="InterPro" id="IPR009003">
    <property type="entry name" value="Peptidase_S1_PA"/>
</dbReference>
<protein>
    <recommendedName>
        <fullName evidence="8">Peptidase S1 domain-containing protein</fullName>
    </recommendedName>
</protein>
<keyword evidence="3 6" id="KW-0378">Hydrolase</keyword>
<reference evidence="9" key="1">
    <citation type="submission" date="2021-02" db="EMBL/GenBank/DDBJ databases">
        <authorList>
            <person name="Nowell W R."/>
        </authorList>
    </citation>
    <scope>NUCLEOTIDE SEQUENCE</scope>
</reference>
<dbReference type="InterPro" id="IPR018114">
    <property type="entry name" value="TRYPSIN_HIS"/>
</dbReference>
<dbReference type="EMBL" id="CAJNOR010000258">
    <property type="protein sequence ID" value="CAF0858172.1"/>
    <property type="molecule type" value="Genomic_DNA"/>
</dbReference>
<evidence type="ECO:0000256" key="4">
    <source>
        <dbReference type="ARBA" id="ARBA00022825"/>
    </source>
</evidence>
<dbReference type="OrthoDB" id="6380398at2759"/>
<evidence type="ECO:0000256" key="1">
    <source>
        <dbReference type="ARBA" id="ARBA00022670"/>
    </source>
</evidence>
<proteinExistence type="predicted"/>
<dbReference type="CDD" id="cd00190">
    <property type="entry name" value="Tryp_SPc"/>
    <property type="match status" value="1"/>
</dbReference>
<evidence type="ECO:0000256" key="3">
    <source>
        <dbReference type="ARBA" id="ARBA00022801"/>
    </source>
</evidence>
<evidence type="ECO:0000313" key="10">
    <source>
        <dbReference type="EMBL" id="CAF0858172.1"/>
    </source>
</evidence>
<evidence type="ECO:0000256" key="6">
    <source>
        <dbReference type="RuleBase" id="RU363034"/>
    </source>
</evidence>
<name>A0A813MMQ5_ADIRI</name>
<keyword evidence="11" id="KW-1185">Reference proteome</keyword>
<evidence type="ECO:0000256" key="5">
    <source>
        <dbReference type="ARBA" id="ARBA00023157"/>
    </source>
</evidence>
<evidence type="ECO:0000313" key="11">
    <source>
        <dbReference type="Proteomes" id="UP000663828"/>
    </source>
</evidence>
<dbReference type="AlphaFoldDB" id="A0A813MMQ5"/>
<dbReference type="PROSITE" id="PS50240">
    <property type="entry name" value="TRYPSIN_DOM"/>
    <property type="match status" value="1"/>
</dbReference>
<evidence type="ECO:0000256" key="7">
    <source>
        <dbReference type="SAM" id="SignalP"/>
    </source>
</evidence>
<dbReference type="InterPro" id="IPR043504">
    <property type="entry name" value="Peptidase_S1_PA_chymotrypsin"/>
</dbReference>
<accession>A0A813MMQ5</accession>
<feature type="domain" description="Peptidase S1" evidence="8">
    <location>
        <begin position="42"/>
        <end position="284"/>
    </location>
</feature>
<dbReference type="PROSITE" id="PS00134">
    <property type="entry name" value="TRYPSIN_HIS"/>
    <property type="match status" value="1"/>
</dbReference>
<evidence type="ECO:0000313" key="12">
    <source>
        <dbReference type="Proteomes" id="UP000663852"/>
    </source>
</evidence>
<dbReference type="InterPro" id="IPR033116">
    <property type="entry name" value="TRYPSIN_SER"/>
</dbReference>
<dbReference type="Proteomes" id="UP000663828">
    <property type="component" value="Unassembled WGS sequence"/>
</dbReference>
<dbReference type="PANTHER" id="PTHR24252:SF7">
    <property type="entry name" value="HYALIN"/>
    <property type="match status" value="1"/>
</dbReference>
<dbReference type="Gene3D" id="2.40.10.10">
    <property type="entry name" value="Trypsin-like serine proteases"/>
    <property type="match status" value="1"/>
</dbReference>
<feature type="chain" id="PRO_5035596524" description="Peptidase S1 domain-containing protein" evidence="7">
    <location>
        <begin position="19"/>
        <end position="309"/>
    </location>
</feature>
<keyword evidence="1 6" id="KW-0645">Protease</keyword>
<dbReference type="InterPro" id="IPR001254">
    <property type="entry name" value="Trypsin_dom"/>
</dbReference>
<dbReference type="SUPFAM" id="SSF50494">
    <property type="entry name" value="Trypsin-like serine proteases"/>
    <property type="match status" value="1"/>
</dbReference>
<keyword evidence="2 7" id="KW-0732">Signal</keyword>
<sequence>MQLRVILLLKIAVSYVWSQTLYTCSANSSCGCSKNSAILTRIVGGESATDQTWGWMASLRYSSTNSHFCGGSIISKDHILTAAHCVVSLSSPSSIRAYVGSVNLYSGGQICGISNIFVHPDYSTSTFVNDIAILKLSSSLDLTQNALDKICLPNVSIAILASQEYPAPNTSLVAIGWGYLSEGSGSVSSTLQQVTIQAVADNSTYCTRLGITDANTQFCAGVMPLGGKDTCQGDSGGPLMMFTSANVWQITGITSNGIGCAEKNLPGVYTRVAAFQTWINDTMNDSNPIYSFSNTIFTFVLAFFLLLPF</sequence>